<dbReference type="InterPro" id="IPR007267">
    <property type="entry name" value="GtrA_DPMS_TM"/>
</dbReference>
<evidence type="ECO:0000256" key="5">
    <source>
        <dbReference type="ARBA" id="ARBA00023136"/>
    </source>
</evidence>
<reference evidence="7 8" key="1">
    <citation type="submission" date="2017-04" db="EMBL/GenBank/DDBJ databases">
        <authorList>
            <person name="Afonso C.L."/>
            <person name="Miller P.J."/>
            <person name="Scott M.A."/>
            <person name="Spackman E."/>
            <person name="Goraichik I."/>
            <person name="Dimitrov K.M."/>
            <person name="Suarez D.L."/>
            <person name="Swayne D.E."/>
        </authorList>
    </citation>
    <scope>NUCLEOTIDE SEQUENCE [LARGE SCALE GENOMIC DNA]</scope>
    <source>
        <strain evidence="7 8">11</strain>
    </source>
</reference>
<keyword evidence="3 7" id="KW-0812">Transmembrane</keyword>
<keyword evidence="4" id="KW-1133">Transmembrane helix</keyword>
<dbReference type="GO" id="GO:0000271">
    <property type="term" value="P:polysaccharide biosynthetic process"/>
    <property type="evidence" value="ECO:0007669"/>
    <property type="project" value="InterPro"/>
</dbReference>
<evidence type="ECO:0000313" key="8">
    <source>
        <dbReference type="Proteomes" id="UP000193834"/>
    </source>
</evidence>
<sequence length="145" mass="15848">MHNEKLQSLRSFVTFGLVGVVNTGVDFAVFTLLAWCQLPWLLAQAAAYSCGVLNSFFMNRKWTFKQQEGPLLKGLARFVILNAITLVVTSIVIWLLHHHLGAAILWSKGAATLIGVVLNFVGSRLWVFKPAAASAESSMLSRSSG</sequence>
<dbReference type="PANTHER" id="PTHR38459:SF1">
    <property type="entry name" value="PROPHAGE BACTOPRENOL-LINKED GLUCOSE TRANSLOCASE HOMOLOG"/>
    <property type="match status" value="1"/>
</dbReference>
<evidence type="ECO:0000256" key="2">
    <source>
        <dbReference type="ARBA" id="ARBA00009399"/>
    </source>
</evidence>
<evidence type="ECO:0000256" key="1">
    <source>
        <dbReference type="ARBA" id="ARBA00004141"/>
    </source>
</evidence>
<dbReference type="AlphaFoldDB" id="A0A1X7LUA4"/>
<dbReference type="EMBL" id="FXAZ01000007">
    <property type="protein sequence ID" value="SMG56893.1"/>
    <property type="molecule type" value="Genomic_DNA"/>
</dbReference>
<keyword evidence="5" id="KW-0472">Membrane</keyword>
<comment type="subcellular location">
    <subcellularLocation>
        <location evidence="1">Membrane</location>
        <topology evidence="1">Multi-pass membrane protein</topology>
    </subcellularLocation>
</comment>
<evidence type="ECO:0000259" key="6">
    <source>
        <dbReference type="Pfam" id="PF04138"/>
    </source>
</evidence>
<comment type="similarity">
    <text evidence="2">Belongs to the GtrA family.</text>
</comment>
<dbReference type="STRING" id="1852522.SAMN06295960_4291"/>
<evidence type="ECO:0000256" key="4">
    <source>
        <dbReference type="ARBA" id="ARBA00022989"/>
    </source>
</evidence>
<name>A0A1X7LUA4_9BACL</name>
<proteinExistence type="inferred from homology"/>
<keyword evidence="8" id="KW-1185">Reference proteome</keyword>
<organism evidence="7 8">
    <name type="scientific">Paenibacillus aquistagni</name>
    <dbReference type="NCBI Taxonomy" id="1852522"/>
    <lineage>
        <taxon>Bacteria</taxon>
        <taxon>Bacillati</taxon>
        <taxon>Bacillota</taxon>
        <taxon>Bacilli</taxon>
        <taxon>Bacillales</taxon>
        <taxon>Paenibacillaceae</taxon>
        <taxon>Paenibacillus</taxon>
    </lineage>
</organism>
<dbReference type="RefSeq" id="WP_085497845.1">
    <property type="nucleotide sequence ID" value="NZ_FXAZ01000007.1"/>
</dbReference>
<evidence type="ECO:0000256" key="3">
    <source>
        <dbReference type="ARBA" id="ARBA00022692"/>
    </source>
</evidence>
<dbReference type="OrthoDB" id="9812049at2"/>
<protein>
    <submittedName>
        <fullName evidence="7">Putative flippase GtrA (Transmembrane translocase of bactoprenol-linked glucose)</fullName>
    </submittedName>
</protein>
<dbReference type="GO" id="GO:0005886">
    <property type="term" value="C:plasma membrane"/>
    <property type="evidence" value="ECO:0007669"/>
    <property type="project" value="TreeGrafter"/>
</dbReference>
<accession>A0A1X7LUA4</accession>
<feature type="domain" description="GtrA/DPMS transmembrane" evidence="6">
    <location>
        <begin position="14"/>
        <end position="128"/>
    </location>
</feature>
<dbReference type="Proteomes" id="UP000193834">
    <property type="component" value="Unassembled WGS sequence"/>
</dbReference>
<dbReference type="Pfam" id="PF04138">
    <property type="entry name" value="GtrA_DPMS_TM"/>
    <property type="match status" value="1"/>
</dbReference>
<dbReference type="PANTHER" id="PTHR38459">
    <property type="entry name" value="PROPHAGE BACTOPRENOL-LINKED GLUCOSE TRANSLOCASE HOMOLOG"/>
    <property type="match status" value="1"/>
</dbReference>
<evidence type="ECO:0000313" key="7">
    <source>
        <dbReference type="EMBL" id="SMG56893.1"/>
    </source>
</evidence>
<dbReference type="InterPro" id="IPR051401">
    <property type="entry name" value="GtrA_CellWall_Glycosyl"/>
</dbReference>
<gene>
    <name evidence="7" type="ORF">SAMN06295960_4291</name>
</gene>